<dbReference type="AlphaFoldDB" id="A0A7J9ILA5"/>
<evidence type="ECO:0000313" key="5">
    <source>
        <dbReference type="Proteomes" id="UP000593575"/>
    </source>
</evidence>
<dbReference type="Proteomes" id="UP000593575">
    <property type="component" value="Unassembled WGS sequence"/>
</dbReference>
<accession>A0A7J9ILA5</accession>
<name>A0A7J9ILA5_9ROSI</name>
<dbReference type="EMBL" id="JABFAE010000001">
    <property type="protein sequence ID" value="MBA0822394.1"/>
    <property type="molecule type" value="Genomic_DNA"/>
</dbReference>
<keyword evidence="3" id="KW-0341">Growth regulation</keyword>
<dbReference type="PANTHER" id="PTHR31929">
    <property type="entry name" value="SAUR-LIKE AUXIN-RESPONSIVE PROTEIN FAMILY-RELATED"/>
    <property type="match status" value="1"/>
</dbReference>
<evidence type="ECO:0000256" key="1">
    <source>
        <dbReference type="ARBA" id="ARBA00006974"/>
    </source>
</evidence>
<protein>
    <submittedName>
        <fullName evidence="4">Uncharacterized protein</fullName>
    </submittedName>
</protein>
<proteinExistence type="inferred from homology"/>
<dbReference type="GO" id="GO:0009733">
    <property type="term" value="P:response to auxin"/>
    <property type="evidence" value="ECO:0007669"/>
    <property type="project" value="InterPro"/>
</dbReference>
<keyword evidence="5" id="KW-1185">Reference proteome</keyword>
<sequence length="159" mass="17927">MGCALRKTLKENLRIEYRINGSVLPVSTAWDGLSCITDDVAPDIPQVRPEEREPVAGLLHHWLQSNEPTHVILCAKQILKLQSRITRDKPDVPNGHIAVYVGETQRKRFVVPISVLNHPSFNDLLKRAEEEFGFNHPMGGLTIPCREDAFLNLTSRLQA</sequence>
<comment type="caution">
    <text evidence="4">The sequence shown here is derived from an EMBL/GenBank/DDBJ whole genome shotgun (WGS) entry which is preliminary data.</text>
</comment>
<evidence type="ECO:0000256" key="3">
    <source>
        <dbReference type="ARBA" id="ARBA00022604"/>
    </source>
</evidence>
<organism evidence="4 5">
    <name type="scientific">Gossypium armourianum</name>
    <dbReference type="NCBI Taxonomy" id="34283"/>
    <lineage>
        <taxon>Eukaryota</taxon>
        <taxon>Viridiplantae</taxon>
        <taxon>Streptophyta</taxon>
        <taxon>Embryophyta</taxon>
        <taxon>Tracheophyta</taxon>
        <taxon>Spermatophyta</taxon>
        <taxon>Magnoliopsida</taxon>
        <taxon>eudicotyledons</taxon>
        <taxon>Gunneridae</taxon>
        <taxon>Pentapetalae</taxon>
        <taxon>rosids</taxon>
        <taxon>malvids</taxon>
        <taxon>Malvales</taxon>
        <taxon>Malvaceae</taxon>
        <taxon>Malvoideae</taxon>
        <taxon>Gossypium</taxon>
    </lineage>
</organism>
<comment type="similarity">
    <text evidence="1">Belongs to the ARG7 family.</text>
</comment>
<reference evidence="4 5" key="1">
    <citation type="journal article" date="2019" name="Genome Biol. Evol.">
        <title>Insights into the evolution of the New World diploid cottons (Gossypium, subgenus Houzingenia) based on genome sequencing.</title>
        <authorList>
            <person name="Grover C.E."/>
            <person name="Arick M.A. 2nd"/>
            <person name="Thrash A."/>
            <person name="Conover J.L."/>
            <person name="Sanders W.S."/>
            <person name="Peterson D.G."/>
            <person name="Frelichowski J.E."/>
            <person name="Scheffler J.A."/>
            <person name="Scheffler B.E."/>
            <person name="Wendel J.F."/>
        </authorList>
    </citation>
    <scope>NUCLEOTIDE SEQUENCE [LARGE SCALE GENOMIC DNA]</scope>
    <source>
        <strain evidence="4">6</strain>
        <tissue evidence="4">Leaf</tissue>
    </source>
</reference>
<evidence type="ECO:0000313" key="4">
    <source>
        <dbReference type="EMBL" id="MBA0822394.1"/>
    </source>
</evidence>
<dbReference type="Pfam" id="PF02519">
    <property type="entry name" value="Auxin_inducible"/>
    <property type="match status" value="1"/>
</dbReference>
<evidence type="ECO:0000256" key="2">
    <source>
        <dbReference type="ARBA" id="ARBA00022473"/>
    </source>
</evidence>
<gene>
    <name evidence="4" type="ORF">Goarm_019199</name>
</gene>
<keyword evidence="2" id="KW-0217">Developmental protein</keyword>
<dbReference type="InterPro" id="IPR003676">
    <property type="entry name" value="SAUR_fam"/>
</dbReference>